<name>A0ABD6B4N6_9EURY</name>
<dbReference type="RefSeq" id="WP_379731612.1">
    <property type="nucleotide sequence ID" value="NZ_JBHSWZ010000114.1"/>
</dbReference>
<reference evidence="2 3" key="1">
    <citation type="journal article" date="2019" name="Int. J. Syst. Evol. Microbiol.">
        <title>The Global Catalogue of Microorganisms (GCM) 10K type strain sequencing project: providing services to taxonomists for standard genome sequencing and annotation.</title>
        <authorList>
            <consortium name="The Broad Institute Genomics Platform"/>
            <consortium name="The Broad Institute Genome Sequencing Center for Infectious Disease"/>
            <person name="Wu L."/>
            <person name="Ma J."/>
        </authorList>
    </citation>
    <scope>NUCLEOTIDE SEQUENCE [LARGE SCALE GENOMIC DNA]</scope>
    <source>
        <strain evidence="2 3">CGMCC 1.12285</strain>
    </source>
</reference>
<protein>
    <recommendedName>
        <fullName evidence="4">DUF350 domain-containing protein</fullName>
    </recommendedName>
</protein>
<evidence type="ECO:0000313" key="2">
    <source>
        <dbReference type="EMBL" id="MFD1525683.1"/>
    </source>
</evidence>
<sequence>MVAVEQVLFGVFLAVGGALLAIDHPAIDWLNRWLKSAGTTQQPSEIEMDDSARLVGFVVGSLTVVVGLLLVVDVIA</sequence>
<organism evidence="2 3">
    <name type="scientific">Halolamina salina</name>
    <dbReference type="NCBI Taxonomy" id="1220023"/>
    <lineage>
        <taxon>Archaea</taxon>
        <taxon>Methanobacteriati</taxon>
        <taxon>Methanobacteriota</taxon>
        <taxon>Stenosarchaea group</taxon>
        <taxon>Halobacteria</taxon>
        <taxon>Halobacteriales</taxon>
        <taxon>Haloferacaceae</taxon>
    </lineage>
</organism>
<dbReference type="AlphaFoldDB" id="A0ABD6B4N6"/>
<keyword evidence="1" id="KW-0812">Transmembrane</keyword>
<keyword evidence="1" id="KW-1133">Transmembrane helix</keyword>
<feature type="transmembrane region" description="Helical" evidence="1">
    <location>
        <begin position="54"/>
        <end position="75"/>
    </location>
</feature>
<gene>
    <name evidence="2" type="ORF">ACFR9S_05100</name>
</gene>
<comment type="caution">
    <text evidence="2">The sequence shown here is derived from an EMBL/GenBank/DDBJ whole genome shotgun (WGS) entry which is preliminary data.</text>
</comment>
<dbReference type="Proteomes" id="UP001597111">
    <property type="component" value="Unassembled WGS sequence"/>
</dbReference>
<keyword evidence="1" id="KW-0472">Membrane</keyword>
<accession>A0ABD6B4N6</accession>
<evidence type="ECO:0008006" key="4">
    <source>
        <dbReference type="Google" id="ProtNLM"/>
    </source>
</evidence>
<proteinExistence type="predicted"/>
<feature type="transmembrane region" description="Helical" evidence="1">
    <location>
        <begin position="7"/>
        <end position="27"/>
    </location>
</feature>
<evidence type="ECO:0000313" key="3">
    <source>
        <dbReference type="Proteomes" id="UP001597111"/>
    </source>
</evidence>
<evidence type="ECO:0000256" key="1">
    <source>
        <dbReference type="SAM" id="Phobius"/>
    </source>
</evidence>
<keyword evidence="3" id="KW-1185">Reference proteome</keyword>
<dbReference type="EMBL" id="JBHUDH010000040">
    <property type="protein sequence ID" value="MFD1525683.1"/>
    <property type="molecule type" value="Genomic_DNA"/>
</dbReference>